<dbReference type="EMBL" id="AMZH03033544">
    <property type="protein sequence ID" value="RRT32156.1"/>
    <property type="molecule type" value="Genomic_DNA"/>
</dbReference>
<dbReference type="Proteomes" id="UP000287651">
    <property type="component" value="Unassembled WGS sequence"/>
</dbReference>
<gene>
    <name evidence="1" type="ORF">B296_00050538</name>
</gene>
<comment type="caution">
    <text evidence="1">The sequence shown here is derived from an EMBL/GenBank/DDBJ whole genome shotgun (WGS) entry which is preliminary data.</text>
</comment>
<dbReference type="AlphaFoldDB" id="A0A426WXZ7"/>
<sequence length="112" mass="12083">MQATTALATRGRHYPRATTPASAAFAQMQPAYKHRAHSWLPLQAAWSLAGATSVVHGHLARRRPHLRVPLAVDGCCSSCGSLGRRRLPLVAWSWAITLASGPGRMRPPLQVA</sequence>
<proteinExistence type="predicted"/>
<accession>A0A426WXZ7</accession>
<name>A0A426WXZ7_ENSVE</name>
<protein>
    <submittedName>
        <fullName evidence="1">Uncharacterized protein</fullName>
    </submittedName>
</protein>
<evidence type="ECO:0000313" key="2">
    <source>
        <dbReference type="Proteomes" id="UP000287651"/>
    </source>
</evidence>
<organism evidence="1 2">
    <name type="scientific">Ensete ventricosum</name>
    <name type="common">Abyssinian banana</name>
    <name type="synonym">Musa ensete</name>
    <dbReference type="NCBI Taxonomy" id="4639"/>
    <lineage>
        <taxon>Eukaryota</taxon>
        <taxon>Viridiplantae</taxon>
        <taxon>Streptophyta</taxon>
        <taxon>Embryophyta</taxon>
        <taxon>Tracheophyta</taxon>
        <taxon>Spermatophyta</taxon>
        <taxon>Magnoliopsida</taxon>
        <taxon>Liliopsida</taxon>
        <taxon>Zingiberales</taxon>
        <taxon>Musaceae</taxon>
        <taxon>Ensete</taxon>
    </lineage>
</organism>
<evidence type="ECO:0000313" key="1">
    <source>
        <dbReference type="EMBL" id="RRT32156.1"/>
    </source>
</evidence>
<reference evidence="1 2" key="1">
    <citation type="journal article" date="2014" name="Agronomy (Basel)">
        <title>A Draft Genome Sequence for Ensete ventricosum, the Drought-Tolerant Tree Against Hunger.</title>
        <authorList>
            <person name="Harrison J."/>
            <person name="Moore K.A."/>
            <person name="Paszkiewicz K."/>
            <person name="Jones T."/>
            <person name="Grant M."/>
            <person name="Ambacheew D."/>
            <person name="Muzemil S."/>
            <person name="Studholme D.J."/>
        </authorList>
    </citation>
    <scope>NUCLEOTIDE SEQUENCE [LARGE SCALE GENOMIC DNA]</scope>
</reference>